<gene>
    <name evidence="1" type="ORF">A2T98_02635</name>
</gene>
<dbReference type="EMBL" id="LWAJ01000027">
    <property type="protein sequence ID" value="KZL51358.1"/>
    <property type="molecule type" value="Genomic_DNA"/>
</dbReference>
<comment type="caution">
    <text evidence="1">The sequence shown here is derived from an EMBL/GenBank/DDBJ whole genome shotgun (WGS) entry which is preliminary data.</text>
</comment>
<dbReference type="Proteomes" id="UP000076555">
    <property type="component" value="Unassembled WGS sequence"/>
</dbReference>
<reference evidence="1 2" key="1">
    <citation type="submission" date="2016-04" db="EMBL/GenBank/DDBJ databases">
        <title>Draft Genome Assembly of the Bloom-forming Cyanobacterium Nodularia spumigena Strain CENA596 in Shrimp Production Ponds.</title>
        <authorList>
            <person name="Popin R.V."/>
            <person name="Rigonato J."/>
            <person name="Abreu V.A."/>
            <person name="Andreote A.P."/>
            <person name="Silveira S.B."/>
            <person name="Odebrecht C."/>
            <person name="Fiore M.F."/>
        </authorList>
    </citation>
    <scope>NUCLEOTIDE SEQUENCE [LARGE SCALE GENOMIC DNA]</scope>
    <source>
        <strain evidence="1 2">CENA596</strain>
    </source>
</reference>
<dbReference type="RefSeq" id="WP_063871441.1">
    <property type="nucleotide sequence ID" value="NZ_CAWMRI010000027.1"/>
</dbReference>
<sequence>MFLQLKDSGDIVKILDFQELIDPNTNIIHGQDQLGEEEQEPDTYKKQNLVFPSGESLPRCWLDANYRHPQLSSSSQQR</sequence>
<dbReference type="OrthoDB" id="9810649at2"/>
<evidence type="ECO:0000313" key="2">
    <source>
        <dbReference type="Proteomes" id="UP000076555"/>
    </source>
</evidence>
<name>A0A166KNX0_NODSP</name>
<organism evidence="1 2">
    <name type="scientific">Nodularia spumigena CENA596</name>
    <dbReference type="NCBI Taxonomy" id="1819295"/>
    <lineage>
        <taxon>Bacteria</taxon>
        <taxon>Bacillati</taxon>
        <taxon>Cyanobacteriota</taxon>
        <taxon>Cyanophyceae</taxon>
        <taxon>Nostocales</taxon>
        <taxon>Nodulariaceae</taxon>
        <taxon>Nodularia</taxon>
    </lineage>
</organism>
<dbReference type="GO" id="GO:0016740">
    <property type="term" value="F:transferase activity"/>
    <property type="evidence" value="ECO:0007669"/>
    <property type="project" value="UniProtKB-KW"/>
</dbReference>
<dbReference type="AlphaFoldDB" id="A0A166KNX0"/>
<accession>A0A166KNX0</accession>
<keyword evidence="1" id="KW-0808">Transferase</keyword>
<evidence type="ECO:0000313" key="1">
    <source>
        <dbReference type="EMBL" id="KZL51358.1"/>
    </source>
</evidence>
<protein>
    <submittedName>
        <fullName evidence="1">Acetyltransferase</fullName>
    </submittedName>
</protein>
<proteinExistence type="predicted"/>